<organism evidence="2 3">
    <name type="scientific">Paenibacillus glacialis</name>
    <dbReference type="NCBI Taxonomy" id="494026"/>
    <lineage>
        <taxon>Bacteria</taxon>
        <taxon>Bacillati</taxon>
        <taxon>Bacillota</taxon>
        <taxon>Bacilli</taxon>
        <taxon>Bacillales</taxon>
        <taxon>Paenibacillaceae</taxon>
        <taxon>Paenibacillus</taxon>
    </lineage>
</organism>
<dbReference type="EMBL" id="LVJH01000025">
    <property type="protein sequence ID" value="OAB41976.1"/>
    <property type="molecule type" value="Genomic_DNA"/>
</dbReference>
<dbReference type="Gene3D" id="3.40.1580.10">
    <property type="entry name" value="SMI1/KNR4-like"/>
    <property type="match status" value="1"/>
</dbReference>
<reference evidence="2 3" key="1">
    <citation type="submission" date="2016-03" db="EMBL/GenBank/DDBJ databases">
        <title>Draft genome sequence of Paenibacillus glacialis DSM 22343.</title>
        <authorList>
            <person name="Shin S.-K."/>
            <person name="Yi H."/>
        </authorList>
    </citation>
    <scope>NUCLEOTIDE SEQUENCE [LARGE SCALE GENOMIC DNA]</scope>
    <source>
        <strain evidence="2 3">DSM 22343</strain>
    </source>
</reference>
<evidence type="ECO:0000313" key="2">
    <source>
        <dbReference type="EMBL" id="OAB41976.1"/>
    </source>
</evidence>
<dbReference type="SUPFAM" id="SSF54736">
    <property type="entry name" value="ClpS-like"/>
    <property type="match status" value="1"/>
</dbReference>
<protein>
    <recommendedName>
        <fullName evidence="1">Knr4/Smi1-like domain-containing protein</fullName>
    </recommendedName>
</protein>
<accession>A0A162K2B5</accession>
<sequence>MENHDKKLDAVIEKMQAALEGMWEQDPEFYAKYPMHFFTEAEEQAIRIVSDKWRLPDEYLYFLKHYVPESVTWSTDEYINLNIYGAKDLPQGQWGYDYNPVTNEAISDWPSNYLVIATDEGDPYCIDLSRGDTATYTAEHGTGTWDFSIAYDHLAQFLHSVLLPHSSEVWETDEEAQYRYYNVLITGEGSNKIKTLLFVKKTFSCDYSQAKAYVEEAPLLVYKGIDLGAAKIEAELKSIGADYEMRQISLNEFLSMVSGEQDANAGEVR</sequence>
<dbReference type="Pfam" id="PF09346">
    <property type="entry name" value="SMI1_KNR4"/>
    <property type="match status" value="1"/>
</dbReference>
<dbReference type="RefSeq" id="WP_068533799.1">
    <property type="nucleotide sequence ID" value="NZ_LVJH01000025.1"/>
</dbReference>
<dbReference type="Gene3D" id="3.30.1390.10">
    <property type="match status" value="1"/>
</dbReference>
<dbReference type="Proteomes" id="UP000076967">
    <property type="component" value="Unassembled WGS sequence"/>
</dbReference>
<dbReference type="InterPro" id="IPR018958">
    <property type="entry name" value="Knr4/Smi1-like_dom"/>
</dbReference>
<comment type="caution">
    <text evidence="2">The sequence shown here is derived from an EMBL/GenBank/DDBJ whole genome shotgun (WGS) entry which is preliminary data.</text>
</comment>
<dbReference type="InterPro" id="IPR037883">
    <property type="entry name" value="Knr4/Smi1-like_sf"/>
</dbReference>
<feature type="domain" description="Knr4/Smi1-like" evidence="1">
    <location>
        <begin position="53"/>
        <end position="134"/>
    </location>
</feature>
<name>A0A162K2B5_9BACL</name>
<proteinExistence type="predicted"/>
<dbReference type="AlphaFoldDB" id="A0A162K2B5"/>
<dbReference type="InterPro" id="IPR014719">
    <property type="entry name" value="Ribosomal_bL12_C/ClpS-like"/>
</dbReference>
<evidence type="ECO:0000313" key="3">
    <source>
        <dbReference type="Proteomes" id="UP000076967"/>
    </source>
</evidence>
<gene>
    <name evidence="2" type="ORF">PGLA_14225</name>
</gene>
<dbReference type="SUPFAM" id="SSF160631">
    <property type="entry name" value="SMI1/KNR4-like"/>
    <property type="match status" value="1"/>
</dbReference>
<dbReference type="STRING" id="494026.PGLA_14225"/>
<dbReference type="OrthoDB" id="8444591at2"/>
<keyword evidence="3" id="KW-1185">Reference proteome</keyword>
<evidence type="ECO:0000259" key="1">
    <source>
        <dbReference type="Pfam" id="PF09346"/>
    </source>
</evidence>